<dbReference type="Pfam" id="PF04333">
    <property type="entry name" value="MlaA"/>
    <property type="match status" value="1"/>
</dbReference>
<dbReference type="PRINTS" id="PR01805">
    <property type="entry name" value="VACJLIPOPROT"/>
</dbReference>
<evidence type="ECO:0000256" key="1">
    <source>
        <dbReference type="ARBA" id="ARBA00010634"/>
    </source>
</evidence>
<sequence>MNVCMRFLLGALLWLVIFNAVAGDNNRPTYKLAEDDEYKYSYGIDNRCNEVYDPYEKLNRKIFIFNLTLDRLLLKPLALGYNAVTNNYIKARVGSVFENISTPLTTVNYALQMRFNDGMRSFWRFLINTTFGVGGLFDVASKIDLTPSPQTFSDTLAHAGADPGPYLMLPFFGSAMGRDIFDTLLLNNGFNFMVGMSENLNFSLTGVKIVHDRAMLLSFSDFMEQNSIDYYTAVRTAIFQNRESKKQYPKWFKCRSYKNVDVNKIRSYNND</sequence>
<accession>A0ABZ0UT85</accession>
<keyword evidence="2 3" id="KW-0732">Signal</keyword>
<dbReference type="InterPro" id="IPR007428">
    <property type="entry name" value="MlaA"/>
</dbReference>
<keyword evidence="5" id="KW-1185">Reference proteome</keyword>
<dbReference type="PANTHER" id="PTHR30035">
    <property type="entry name" value="LIPOPROTEIN VACJ-RELATED"/>
    <property type="match status" value="1"/>
</dbReference>
<evidence type="ECO:0000256" key="3">
    <source>
        <dbReference type="SAM" id="SignalP"/>
    </source>
</evidence>
<feature type="chain" id="PRO_5047274611" evidence="3">
    <location>
        <begin position="23"/>
        <end position="271"/>
    </location>
</feature>
<name>A0ABZ0UT85_9RICK</name>
<gene>
    <name evidence="4" type="ORF">Trichorick_00886</name>
</gene>
<keyword evidence="4" id="KW-0449">Lipoprotein</keyword>
<feature type="signal peptide" evidence="3">
    <location>
        <begin position="1"/>
        <end position="22"/>
    </location>
</feature>
<dbReference type="Proteomes" id="UP001326613">
    <property type="component" value="Chromosome"/>
</dbReference>
<evidence type="ECO:0000256" key="2">
    <source>
        <dbReference type="ARBA" id="ARBA00022729"/>
    </source>
</evidence>
<proteinExistence type="inferred from homology"/>
<comment type="similarity">
    <text evidence="1">Belongs to the MlaA family.</text>
</comment>
<dbReference type="PANTHER" id="PTHR30035:SF3">
    <property type="entry name" value="INTERMEMBRANE PHOSPHOLIPID TRANSPORT SYSTEM LIPOPROTEIN MLAA"/>
    <property type="match status" value="1"/>
</dbReference>
<organism evidence="4 5">
    <name type="scientific">Candidatus Trichorickettsia mobilis</name>
    <dbReference type="NCBI Taxonomy" id="1346319"/>
    <lineage>
        <taxon>Bacteria</taxon>
        <taxon>Pseudomonadati</taxon>
        <taxon>Pseudomonadota</taxon>
        <taxon>Alphaproteobacteria</taxon>
        <taxon>Rickettsiales</taxon>
        <taxon>Rickettsiaceae</taxon>
        <taxon>Rickettsieae</taxon>
        <taxon>Candidatus Trichorickettsia</taxon>
    </lineage>
</organism>
<protein>
    <submittedName>
        <fullName evidence="4">VacJ family lipoprotein</fullName>
    </submittedName>
</protein>
<evidence type="ECO:0000313" key="5">
    <source>
        <dbReference type="Proteomes" id="UP001326613"/>
    </source>
</evidence>
<evidence type="ECO:0000313" key="4">
    <source>
        <dbReference type="EMBL" id="WPY00996.1"/>
    </source>
</evidence>
<reference evidence="4 5" key="1">
    <citation type="submission" date="2022-10" db="EMBL/GenBank/DDBJ databases">
        <title>Host association and intracellularity evolved multiple times independently in the Rickettsiales.</title>
        <authorList>
            <person name="Castelli M."/>
            <person name="Nardi T."/>
            <person name="Gammuto L."/>
            <person name="Bellinzona G."/>
            <person name="Sabaneyeva E."/>
            <person name="Potekhin A."/>
            <person name="Serra V."/>
            <person name="Petroni G."/>
            <person name="Sassera D."/>
        </authorList>
    </citation>
    <scope>NUCLEOTIDE SEQUENCE [LARGE SCALE GENOMIC DNA]</scope>
    <source>
        <strain evidence="4 5">Kr 154-4</strain>
    </source>
</reference>
<dbReference type="EMBL" id="CP112932">
    <property type="protein sequence ID" value="WPY00996.1"/>
    <property type="molecule type" value="Genomic_DNA"/>
</dbReference>